<dbReference type="STRING" id="1054996.SAMN05444414_101209"/>
<dbReference type="InterPro" id="IPR026040">
    <property type="entry name" value="HyI-like"/>
</dbReference>
<dbReference type="Gene3D" id="3.20.20.150">
    <property type="entry name" value="Divalent-metal-dependent TIM barrel enzymes"/>
    <property type="match status" value="1"/>
</dbReference>
<feature type="region of interest" description="Disordered" evidence="4">
    <location>
        <begin position="249"/>
        <end position="279"/>
    </location>
</feature>
<dbReference type="Proteomes" id="UP000184191">
    <property type="component" value="Unassembled WGS sequence"/>
</dbReference>
<name>A0A1M6VB06_9RHOB</name>
<dbReference type="InterPro" id="IPR036237">
    <property type="entry name" value="Xyl_isomerase-like_sf"/>
</dbReference>
<dbReference type="AlphaFoldDB" id="A0A1M6VB06"/>
<organism evidence="6 7">
    <name type="scientific">Roseovarius marisflavi</name>
    <dbReference type="NCBI Taxonomy" id="1054996"/>
    <lineage>
        <taxon>Bacteria</taxon>
        <taxon>Pseudomonadati</taxon>
        <taxon>Pseudomonadota</taxon>
        <taxon>Alphaproteobacteria</taxon>
        <taxon>Rhodobacterales</taxon>
        <taxon>Roseobacteraceae</taxon>
        <taxon>Roseovarius</taxon>
    </lineage>
</organism>
<dbReference type="PANTHER" id="PTHR43489:SF6">
    <property type="entry name" value="HYDROXYPYRUVATE ISOMERASE-RELATED"/>
    <property type="match status" value="1"/>
</dbReference>
<dbReference type="EMBL" id="FRBN01000001">
    <property type="protein sequence ID" value="SHK78682.1"/>
    <property type="molecule type" value="Genomic_DNA"/>
</dbReference>
<evidence type="ECO:0000256" key="2">
    <source>
        <dbReference type="PIRNR" id="PIRNR006241"/>
    </source>
</evidence>
<evidence type="ECO:0000259" key="5">
    <source>
        <dbReference type="Pfam" id="PF01261"/>
    </source>
</evidence>
<dbReference type="InterPro" id="IPR050417">
    <property type="entry name" value="Sugar_Epim/Isomerase"/>
</dbReference>
<feature type="active site" description="Proton donor/acceptor" evidence="3">
    <location>
        <position position="237"/>
    </location>
</feature>
<dbReference type="InterPro" id="IPR013022">
    <property type="entry name" value="Xyl_isomerase-like_TIM-brl"/>
</dbReference>
<feature type="active site" description="Proton donor/acceptor" evidence="3">
    <location>
        <position position="139"/>
    </location>
</feature>
<evidence type="ECO:0000256" key="3">
    <source>
        <dbReference type="PIRSR" id="PIRSR006241-50"/>
    </source>
</evidence>
<comment type="similarity">
    <text evidence="2">Belongs to the hyi family.</text>
</comment>
<evidence type="ECO:0000313" key="7">
    <source>
        <dbReference type="Proteomes" id="UP000184191"/>
    </source>
</evidence>
<accession>A0A1M6VB06</accession>
<feature type="domain" description="Xylose isomerase-like TIM barrel" evidence="5">
    <location>
        <begin position="20"/>
        <end position="253"/>
    </location>
</feature>
<dbReference type="PIRSF" id="PIRSF006241">
    <property type="entry name" value="HyI"/>
    <property type="match status" value="1"/>
</dbReference>
<dbReference type="Pfam" id="PF01261">
    <property type="entry name" value="AP_endonuc_2"/>
    <property type="match status" value="1"/>
</dbReference>
<gene>
    <name evidence="6" type="ORF">SAMN05444414_101209</name>
</gene>
<dbReference type="GO" id="GO:0008903">
    <property type="term" value="F:hydroxypyruvate isomerase activity"/>
    <property type="evidence" value="ECO:0007669"/>
    <property type="project" value="TreeGrafter"/>
</dbReference>
<feature type="compositionally biased region" description="Basic and acidic residues" evidence="4">
    <location>
        <begin position="269"/>
        <end position="279"/>
    </location>
</feature>
<sequence>MKFSANLGFLFTELPLPEAIRAAHKAGFDAVECHFPYDTPARDVARALHETGMAMVSLNTLPGDLMAGDFGLAALTGREDEARAAIDQAIDYAVQINAGAVHVMAGITDGGAAGEASFRANLAYACDLSATHGIGILIEPINTRDVPGYHLSSSDHAARIIHDLKRKNLRLMFDCYHIAIMDEGDVFTRFQALRPLIGHVQFAALPDRSEPDRGEINSPRLLRQMEKAGYNAPFGAEYRPRGETTAEGLGWMDMYRASPQDKPGQRPAAFKEGKPDADS</sequence>
<evidence type="ECO:0000313" key="6">
    <source>
        <dbReference type="EMBL" id="SHK78682.1"/>
    </source>
</evidence>
<protein>
    <submittedName>
        <fullName evidence="6">Hydroxypyruvate isomerase</fullName>
    </submittedName>
</protein>
<evidence type="ECO:0000256" key="1">
    <source>
        <dbReference type="ARBA" id="ARBA00023235"/>
    </source>
</evidence>
<keyword evidence="7" id="KW-1185">Reference proteome</keyword>
<keyword evidence="6" id="KW-0670">Pyruvate</keyword>
<dbReference type="OrthoDB" id="9786584at2"/>
<reference evidence="7" key="1">
    <citation type="submission" date="2016-11" db="EMBL/GenBank/DDBJ databases">
        <authorList>
            <person name="Varghese N."/>
            <person name="Submissions S."/>
        </authorList>
    </citation>
    <scope>NUCLEOTIDE SEQUENCE [LARGE SCALE GENOMIC DNA]</scope>
    <source>
        <strain evidence="7">DSM 29327</strain>
    </source>
</reference>
<evidence type="ECO:0000256" key="4">
    <source>
        <dbReference type="SAM" id="MobiDB-lite"/>
    </source>
</evidence>
<dbReference type="GO" id="GO:0046487">
    <property type="term" value="P:glyoxylate metabolic process"/>
    <property type="evidence" value="ECO:0007669"/>
    <property type="project" value="TreeGrafter"/>
</dbReference>
<dbReference type="RefSeq" id="WP_084732710.1">
    <property type="nucleotide sequence ID" value="NZ_FRBN01000001.1"/>
</dbReference>
<keyword evidence="1 2" id="KW-0413">Isomerase</keyword>
<dbReference type="SUPFAM" id="SSF51658">
    <property type="entry name" value="Xylose isomerase-like"/>
    <property type="match status" value="1"/>
</dbReference>
<proteinExistence type="inferred from homology"/>
<dbReference type="PANTHER" id="PTHR43489">
    <property type="entry name" value="ISOMERASE"/>
    <property type="match status" value="1"/>
</dbReference>
<dbReference type="FunFam" id="3.20.20.150:FF:000007">
    <property type="entry name" value="Hydroxypyruvate isomerase"/>
    <property type="match status" value="1"/>
</dbReference>